<keyword evidence="16" id="KW-1185">Reference proteome</keyword>
<dbReference type="InterPro" id="IPR055414">
    <property type="entry name" value="LRR_R13L4/SHOC2-like"/>
</dbReference>
<organism evidence="15 16">
    <name type="scientific">Rosa chinensis</name>
    <name type="common">China rose</name>
    <dbReference type="NCBI Taxonomy" id="74649"/>
    <lineage>
        <taxon>Eukaryota</taxon>
        <taxon>Viridiplantae</taxon>
        <taxon>Streptophyta</taxon>
        <taxon>Embryophyta</taxon>
        <taxon>Tracheophyta</taxon>
        <taxon>Spermatophyta</taxon>
        <taxon>Magnoliopsida</taxon>
        <taxon>eudicotyledons</taxon>
        <taxon>Gunneridae</taxon>
        <taxon>Pentapetalae</taxon>
        <taxon>rosids</taxon>
        <taxon>fabids</taxon>
        <taxon>Rosales</taxon>
        <taxon>Rosaceae</taxon>
        <taxon>Rosoideae</taxon>
        <taxon>Rosoideae incertae sedis</taxon>
        <taxon>Rosa</taxon>
    </lineage>
</organism>
<evidence type="ECO:0000313" key="15">
    <source>
        <dbReference type="EMBL" id="PRQ23625.1"/>
    </source>
</evidence>
<dbReference type="EMBL" id="PDCK01000044">
    <property type="protein sequence ID" value="PRQ23625.1"/>
    <property type="molecule type" value="Genomic_DNA"/>
</dbReference>
<evidence type="ECO:0000256" key="8">
    <source>
        <dbReference type="ARBA" id="ARBA00022989"/>
    </source>
</evidence>
<sequence length="934" mass="103334">MGLSSLCLAFASIFILSKLVLIYLAAADSLQSYIPTCHDAENAALLQFKQSFVINISASQYHGAYPKTSSWKSAGNQNNSCCSWDGVECDENTGHVIGLDLSSSRLYGSFSSNNTLFSLVHLQSLNLADNNFIYSQIPISIRNFPKLRYLNLSRAYFSGRVPSQVSQLTKLSYLDLSSTDGDMSGNGGMFENGGMFSNNELLGNLAQNLTGLEKLHLSWIRISSTVPNTLANLSNLASLLLNGCDLFGKFPTGIFKLQNLKVLIASSNSLAGQLDFPNNKFIGQIPASFANLTKLTYLSLSDNNISGTIPCSFGNLTQLTTLHLRSNHLSGPIPSSLGNLGKLTDLDLSFNKFRREIPESLSSVASLKRLNLAGNNLSGTVEFLKFLKLPNLKLVDLSDNNLDLITETRTMNASSISRLEYLRLGSCNIREFPNFLRYQDTLIYLNLSWNGIHGPVPKWMWNISRESLEYMDISHNLLSGFDQPPAVLPWVLLLGLDLSFNNLNGPLLVASQHTLFYDISNNNLTGEISPLICNMNFLRSLDLSNNRLSGMLPHCFNNFTYLEGLSVGNNLFHGTLPQVCTTNRSSLKMMDASRNQLLGKLPRSLANCLTLESLVLSSNKFDDVFPTWLGILPELKVLAMKNSGFHGAIRRPPSNHGFPDLRILDLSQNNFTGQFPSEFIFSGISMGRGINSKSAYMSANNFYVISSRANEYGERYDMTFHKFVYSVTLINKGLERYFPKIYEDFMAIDLSSNRFEGRIPELIGNLKGLRSLNVSNNMLTGRIPPSLGNLKNLEALDLSQNKLSGEIPQVLLQLSFLEQFNVSHNNLTGRILHGNQFSTFENTSYEGNPGLCGDPLPKKCARPEGNKLPPSTAEENGSSTGVELEWKFAAAGLVSGLVVGVVLADFVITRWSDRFIEIVALLIRLLRRMRGPRS</sequence>
<protein>
    <submittedName>
        <fullName evidence="15">Putative leucine-rich repeat-containing, plant-type, leucine-rich repeat domain, L</fullName>
    </submittedName>
</protein>
<keyword evidence="10" id="KW-0675">Receptor</keyword>
<dbReference type="InterPro" id="IPR003591">
    <property type="entry name" value="Leu-rich_rpt_typical-subtyp"/>
</dbReference>
<evidence type="ECO:0000256" key="9">
    <source>
        <dbReference type="ARBA" id="ARBA00023136"/>
    </source>
</evidence>
<comment type="caution">
    <text evidence="15">The sequence shown here is derived from an EMBL/GenBank/DDBJ whole genome shotgun (WGS) entry which is preliminary data.</text>
</comment>
<feature type="domain" description="Disease resistance R13L4/SHOC-2-like LRR" evidence="14">
    <location>
        <begin position="289"/>
        <end position="474"/>
    </location>
</feature>
<keyword evidence="9" id="KW-0472">Membrane</keyword>
<keyword evidence="4" id="KW-0433">Leucine-rich repeat</keyword>
<dbReference type="PRINTS" id="PR00019">
    <property type="entry name" value="LEURICHRPT"/>
</dbReference>
<dbReference type="PANTHER" id="PTHR48061:SF12">
    <property type="entry name" value="DISEASE RESISTANCE LIKE PROTEIN"/>
    <property type="match status" value="1"/>
</dbReference>
<keyword evidence="3" id="KW-1003">Cell membrane</keyword>
<dbReference type="FunFam" id="3.80.10.10:FF:000041">
    <property type="entry name" value="LRR receptor-like serine/threonine-protein kinase ERECTA"/>
    <property type="match status" value="1"/>
</dbReference>
<dbReference type="InterPro" id="IPR013210">
    <property type="entry name" value="LRR_N_plant-typ"/>
</dbReference>
<evidence type="ECO:0000256" key="6">
    <source>
        <dbReference type="ARBA" id="ARBA00022729"/>
    </source>
</evidence>
<dbReference type="InterPro" id="IPR046956">
    <property type="entry name" value="RLP23-like"/>
</dbReference>
<evidence type="ECO:0000313" key="16">
    <source>
        <dbReference type="Proteomes" id="UP000238479"/>
    </source>
</evidence>
<evidence type="ECO:0000256" key="11">
    <source>
        <dbReference type="ARBA" id="ARBA00023180"/>
    </source>
</evidence>
<dbReference type="Gramene" id="PRQ23625">
    <property type="protein sequence ID" value="PRQ23625"/>
    <property type="gene ID" value="RchiOBHm_Chr6g0263411"/>
</dbReference>
<dbReference type="SUPFAM" id="SSF52047">
    <property type="entry name" value="RNI-like"/>
    <property type="match status" value="1"/>
</dbReference>
<evidence type="ECO:0000259" key="14">
    <source>
        <dbReference type="Pfam" id="PF23598"/>
    </source>
</evidence>
<name>A0A2P6PNX2_ROSCH</name>
<dbReference type="InterPro" id="IPR001611">
    <property type="entry name" value="Leu-rich_rpt"/>
</dbReference>
<evidence type="ECO:0000256" key="2">
    <source>
        <dbReference type="ARBA" id="ARBA00009592"/>
    </source>
</evidence>
<accession>A0A2P6PNX2</accession>
<reference evidence="15 16" key="1">
    <citation type="journal article" date="2018" name="Nat. Genet.">
        <title>The Rosa genome provides new insights in the design of modern roses.</title>
        <authorList>
            <person name="Bendahmane M."/>
        </authorList>
    </citation>
    <scope>NUCLEOTIDE SEQUENCE [LARGE SCALE GENOMIC DNA]</scope>
    <source>
        <strain evidence="16">cv. Old Blush</strain>
    </source>
</reference>
<evidence type="ECO:0000259" key="13">
    <source>
        <dbReference type="Pfam" id="PF08263"/>
    </source>
</evidence>
<dbReference type="PANTHER" id="PTHR48061">
    <property type="entry name" value="LEUCINE-RICH REPEAT RECEPTOR PROTEIN KINASE EMS1-LIKE-RELATED"/>
    <property type="match status" value="1"/>
</dbReference>
<dbReference type="Gene3D" id="3.80.10.10">
    <property type="entry name" value="Ribonuclease Inhibitor"/>
    <property type="match status" value="5"/>
</dbReference>
<dbReference type="GO" id="GO:0005886">
    <property type="term" value="C:plasma membrane"/>
    <property type="evidence" value="ECO:0007669"/>
    <property type="project" value="UniProtKB-SubCell"/>
</dbReference>
<dbReference type="Pfam" id="PF08263">
    <property type="entry name" value="LRRNT_2"/>
    <property type="match status" value="1"/>
</dbReference>
<dbReference type="SMART" id="SM00369">
    <property type="entry name" value="LRR_TYP"/>
    <property type="match status" value="12"/>
</dbReference>
<evidence type="ECO:0000256" key="3">
    <source>
        <dbReference type="ARBA" id="ARBA00022475"/>
    </source>
</evidence>
<dbReference type="Pfam" id="PF23598">
    <property type="entry name" value="LRR_14"/>
    <property type="match status" value="1"/>
</dbReference>
<dbReference type="InterPro" id="IPR032675">
    <property type="entry name" value="LRR_dom_sf"/>
</dbReference>
<evidence type="ECO:0000256" key="4">
    <source>
        <dbReference type="ARBA" id="ARBA00022614"/>
    </source>
</evidence>
<dbReference type="AlphaFoldDB" id="A0A2P6PNX2"/>
<keyword evidence="5" id="KW-0812">Transmembrane</keyword>
<dbReference type="OMA" id="ELDINTC"/>
<gene>
    <name evidence="15" type="ORF">RchiOBHm_Chr6g0263411</name>
</gene>
<dbReference type="Proteomes" id="UP000238479">
    <property type="component" value="Chromosome 6"/>
</dbReference>
<proteinExistence type="inferred from homology"/>
<comment type="similarity">
    <text evidence="2">Belongs to the RLP family.</text>
</comment>
<evidence type="ECO:0000256" key="10">
    <source>
        <dbReference type="ARBA" id="ARBA00023170"/>
    </source>
</evidence>
<dbReference type="SMART" id="SM00365">
    <property type="entry name" value="LRR_SD22"/>
    <property type="match status" value="4"/>
</dbReference>
<feature type="domain" description="Leucine-rich repeat-containing N-terminal plant-type" evidence="13">
    <location>
        <begin position="39"/>
        <end position="90"/>
    </location>
</feature>
<feature type="chain" id="PRO_5015148188" evidence="12">
    <location>
        <begin position="28"/>
        <end position="934"/>
    </location>
</feature>
<keyword evidence="8" id="KW-1133">Transmembrane helix</keyword>
<dbReference type="FunFam" id="3.80.10.10:FF:000213">
    <property type="entry name" value="Tyrosine-sulfated glycopeptide receptor 1"/>
    <property type="match status" value="1"/>
</dbReference>
<evidence type="ECO:0000256" key="12">
    <source>
        <dbReference type="SAM" id="SignalP"/>
    </source>
</evidence>
<keyword evidence="11" id="KW-0325">Glycoprotein</keyword>
<keyword evidence="7" id="KW-0677">Repeat</keyword>
<dbReference type="Pfam" id="PF00560">
    <property type="entry name" value="LRR_1"/>
    <property type="match status" value="2"/>
</dbReference>
<evidence type="ECO:0000256" key="5">
    <source>
        <dbReference type="ARBA" id="ARBA00022692"/>
    </source>
</evidence>
<comment type="subcellular location">
    <subcellularLocation>
        <location evidence="1">Cell membrane</location>
        <topology evidence="1">Single-pass type I membrane protein</topology>
    </subcellularLocation>
</comment>
<evidence type="ECO:0000256" key="1">
    <source>
        <dbReference type="ARBA" id="ARBA00004251"/>
    </source>
</evidence>
<dbReference type="FunFam" id="3.80.10.10:FF:000095">
    <property type="entry name" value="LRR receptor-like serine/threonine-protein kinase GSO1"/>
    <property type="match status" value="1"/>
</dbReference>
<feature type="signal peptide" evidence="12">
    <location>
        <begin position="1"/>
        <end position="27"/>
    </location>
</feature>
<dbReference type="SUPFAM" id="SSF52058">
    <property type="entry name" value="L domain-like"/>
    <property type="match status" value="1"/>
</dbReference>
<keyword evidence="6 12" id="KW-0732">Signal</keyword>
<dbReference type="Pfam" id="PF13855">
    <property type="entry name" value="LRR_8"/>
    <property type="match status" value="1"/>
</dbReference>
<evidence type="ECO:0000256" key="7">
    <source>
        <dbReference type="ARBA" id="ARBA00022737"/>
    </source>
</evidence>
<dbReference type="PROSITE" id="PS51450">
    <property type="entry name" value="LRR"/>
    <property type="match status" value="1"/>
</dbReference>